<keyword evidence="2" id="KW-0731">Sigma factor</keyword>
<keyword evidence="3" id="KW-0804">Transcription</keyword>
<keyword evidence="1" id="KW-0805">Transcription regulation</keyword>
<dbReference type="RefSeq" id="WP_200349484.1">
    <property type="nucleotide sequence ID" value="NZ_BAABHZ010000010.1"/>
</dbReference>
<dbReference type="EMBL" id="JAENIK010000004">
    <property type="protein sequence ID" value="MBK1814523.1"/>
    <property type="molecule type" value="Genomic_DNA"/>
</dbReference>
<dbReference type="GO" id="GO:0006352">
    <property type="term" value="P:DNA-templated transcription initiation"/>
    <property type="evidence" value="ECO:0007669"/>
    <property type="project" value="InterPro"/>
</dbReference>
<evidence type="ECO:0000256" key="3">
    <source>
        <dbReference type="ARBA" id="ARBA00023163"/>
    </source>
</evidence>
<name>A0A934V8V7_9BACT</name>
<accession>A0A934V8V7</accession>
<protein>
    <submittedName>
        <fullName evidence="5">Sigma-70 family RNA polymerase sigma factor</fullName>
    </submittedName>
</protein>
<sequence>MPIPLKNPLFLTTRWTLVASAGGGESRPAEVALEAICQAYWFPLYAFVRRYGHTREQAEDLTQAFFMDLLERKPWQQLDQERGKFRAFLLAALKNFLANHRETTRCQKRGGDASHISLDWRNADSRFHLADDSHSAPDHAYDREWGVQLLELVLGHLRDEAAAEGSEDRFEILKDFLNTAGSEASYAEVAEILGITPGAARVAVHRLRKRYRHLLRVEIARTLADPAMVDEELRSLFAAFRPD</sequence>
<dbReference type="InterPro" id="IPR036388">
    <property type="entry name" value="WH-like_DNA-bd_sf"/>
</dbReference>
<dbReference type="InterPro" id="IPR014284">
    <property type="entry name" value="RNA_pol_sigma-70_dom"/>
</dbReference>
<proteinExistence type="predicted"/>
<dbReference type="GO" id="GO:0016987">
    <property type="term" value="F:sigma factor activity"/>
    <property type="evidence" value="ECO:0007669"/>
    <property type="project" value="UniProtKB-KW"/>
</dbReference>
<dbReference type="PANTHER" id="PTHR43133">
    <property type="entry name" value="RNA POLYMERASE ECF-TYPE SIGMA FACTO"/>
    <property type="match status" value="1"/>
</dbReference>
<dbReference type="AlphaFoldDB" id="A0A934V8V7"/>
<dbReference type="Pfam" id="PF04542">
    <property type="entry name" value="Sigma70_r2"/>
    <property type="match status" value="1"/>
</dbReference>
<feature type="domain" description="RNA polymerase sigma-70 region 2" evidence="4">
    <location>
        <begin position="44"/>
        <end position="101"/>
    </location>
</feature>
<dbReference type="SUPFAM" id="SSF88946">
    <property type="entry name" value="Sigma2 domain of RNA polymerase sigma factors"/>
    <property type="match status" value="1"/>
</dbReference>
<keyword evidence="6" id="KW-1185">Reference proteome</keyword>
<dbReference type="PANTHER" id="PTHR43133:SF51">
    <property type="entry name" value="RNA POLYMERASE SIGMA FACTOR"/>
    <property type="match status" value="1"/>
</dbReference>
<dbReference type="InterPro" id="IPR013325">
    <property type="entry name" value="RNA_pol_sigma_r2"/>
</dbReference>
<evidence type="ECO:0000313" key="6">
    <source>
        <dbReference type="Proteomes" id="UP000600139"/>
    </source>
</evidence>
<gene>
    <name evidence="5" type="ORF">JIN84_02785</name>
</gene>
<organism evidence="5 6">
    <name type="scientific">Luteolibacter yonseiensis</name>
    <dbReference type="NCBI Taxonomy" id="1144680"/>
    <lineage>
        <taxon>Bacteria</taxon>
        <taxon>Pseudomonadati</taxon>
        <taxon>Verrucomicrobiota</taxon>
        <taxon>Verrucomicrobiia</taxon>
        <taxon>Verrucomicrobiales</taxon>
        <taxon>Verrucomicrobiaceae</taxon>
        <taxon>Luteolibacter</taxon>
    </lineage>
</organism>
<dbReference type="Gene3D" id="1.10.1740.10">
    <property type="match status" value="1"/>
</dbReference>
<dbReference type="NCBIfam" id="TIGR02937">
    <property type="entry name" value="sigma70-ECF"/>
    <property type="match status" value="1"/>
</dbReference>
<dbReference type="Proteomes" id="UP000600139">
    <property type="component" value="Unassembled WGS sequence"/>
</dbReference>
<evidence type="ECO:0000256" key="2">
    <source>
        <dbReference type="ARBA" id="ARBA00023082"/>
    </source>
</evidence>
<dbReference type="InterPro" id="IPR007627">
    <property type="entry name" value="RNA_pol_sigma70_r2"/>
</dbReference>
<evidence type="ECO:0000313" key="5">
    <source>
        <dbReference type="EMBL" id="MBK1814523.1"/>
    </source>
</evidence>
<dbReference type="Gene3D" id="1.10.10.10">
    <property type="entry name" value="Winged helix-like DNA-binding domain superfamily/Winged helix DNA-binding domain"/>
    <property type="match status" value="1"/>
</dbReference>
<reference evidence="5" key="1">
    <citation type="submission" date="2021-01" db="EMBL/GenBank/DDBJ databases">
        <title>Modified the classification status of verrucomicrobia.</title>
        <authorList>
            <person name="Feng X."/>
        </authorList>
    </citation>
    <scope>NUCLEOTIDE SEQUENCE</scope>
    <source>
        <strain evidence="5">JCM 18052</strain>
    </source>
</reference>
<evidence type="ECO:0000256" key="1">
    <source>
        <dbReference type="ARBA" id="ARBA00023015"/>
    </source>
</evidence>
<evidence type="ECO:0000259" key="4">
    <source>
        <dbReference type="Pfam" id="PF04542"/>
    </source>
</evidence>
<comment type="caution">
    <text evidence="5">The sequence shown here is derived from an EMBL/GenBank/DDBJ whole genome shotgun (WGS) entry which is preliminary data.</text>
</comment>
<dbReference type="InterPro" id="IPR039425">
    <property type="entry name" value="RNA_pol_sigma-70-like"/>
</dbReference>